<feature type="domain" description="YHS" evidence="2">
    <location>
        <begin position="48"/>
        <end position="94"/>
    </location>
</feature>
<dbReference type="EMBL" id="RQXV01000011">
    <property type="protein sequence ID" value="RRC97602.1"/>
    <property type="molecule type" value="Genomic_DNA"/>
</dbReference>
<feature type="chain" id="PRO_5018098526" evidence="1">
    <location>
        <begin position="29"/>
        <end position="154"/>
    </location>
</feature>
<dbReference type="Proteomes" id="UP000267535">
    <property type="component" value="Unassembled WGS sequence"/>
</dbReference>
<evidence type="ECO:0000313" key="4">
    <source>
        <dbReference type="Proteomes" id="UP000267535"/>
    </source>
</evidence>
<dbReference type="OrthoDB" id="344729at2"/>
<organism evidence="3 4">
    <name type="scientific">Amphritea balenae</name>
    <dbReference type="NCBI Taxonomy" id="452629"/>
    <lineage>
        <taxon>Bacteria</taxon>
        <taxon>Pseudomonadati</taxon>
        <taxon>Pseudomonadota</taxon>
        <taxon>Gammaproteobacteria</taxon>
        <taxon>Oceanospirillales</taxon>
        <taxon>Oceanospirillaceae</taxon>
        <taxon>Amphritea</taxon>
    </lineage>
</organism>
<keyword evidence="4" id="KW-1185">Reference proteome</keyword>
<evidence type="ECO:0000259" key="2">
    <source>
        <dbReference type="Pfam" id="PF04945"/>
    </source>
</evidence>
<dbReference type="NCBIfam" id="NF041384">
    <property type="entry name" value="YHS_seleno_dom"/>
    <property type="match status" value="1"/>
</dbReference>
<sequence>MKTLVNRKNTFSSLFTLLLVMFSFQAQAKDPIYTSFFSNVAVSGYDTVAYFTDNKATKGSSKYVTEYQGAQWQFKNADNLAAFKAEPEKYAPQYGGYCAWAVASNDTASGDPQQWTVEDGKLYLNYNANIQAKWLKDKSNLIEQADNNWPAVIR</sequence>
<gene>
    <name evidence="3" type="ORF">EHS89_17360</name>
</gene>
<protein>
    <submittedName>
        <fullName evidence="3">YHS domain-containing protein</fullName>
    </submittedName>
</protein>
<dbReference type="InterPro" id="IPR007029">
    <property type="entry name" value="YHS_dom"/>
</dbReference>
<feature type="signal peptide" evidence="1">
    <location>
        <begin position="1"/>
        <end position="28"/>
    </location>
</feature>
<dbReference type="RefSeq" id="WP_124927441.1">
    <property type="nucleotide sequence ID" value="NZ_BMOH01000004.1"/>
</dbReference>
<keyword evidence="1" id="KW-0732">Signal</keyword>
<proteinExistence type="predicted"/>
<reference evidence="3 4" key="1">
    <citation type="submission" date="2018-11" db="EMBL/GenBank/DDBJ databases">
        <title>The draft genome sequence of Amphritea balenae JAMM 1525T.</title>
        <authorList>
            <person name="Fang Z."/>
            <person name="Zhang Y."/>
            <person name="Han X."/>
        </authorList>
    </citation>
    <scope>NUCLEOTIDE SEQUENCE [LARGE SCALE GENOMIC DNA]</scope>
    <source>
        <strain evidence="3 4">JAMM 1525</strain>
    </source>
</reference>
<accession>A0A3P1SMX5</accession>
<evidence type="ECO:0000256" key="1">
    <source>
        <dbReference type="SAM" id="SignalP"/>
    </source>
</evidence>
<dbReference type="AlphaFoldDB" id="A0A3P1SMX5"/>
<name>A0A3P1SMX5_9GAMM</name>
<evidence type="ECO:0000313" key="3">
    <source>
        <dbReference type="EMBL" id="RRC97602.1"/>
    </source>
</evidence>
<dbReference type="Pfam" id="PF04945">
    <property type="entry name" value="YHS"/>
    <property type="match status" value="1"/>
</dbReference>
<comment type="caution">
    <text evidence="3">The sequence shown here is derived from an EMBL/GenBank/DDBJ whole genome shotgun (WGS) entry which is preliminary data.</text>
</comment>